<dbReference type="RefSeq" id="WP_087035161.1">
    <property type="nucleotide sequence ID" value="NZ_CP021377.1"/>
</dbReference>
<evidence type="ECO:0000259" key="1">
    <source>
        <dbReference type="PROSITE" id="PS51707"/>
    </source>
</evidence>
<dbReference type="SUPFAM" id="SSF55154">
    <property type="entry name" value="CYTH-like phosphatases"/>
    <property type="match status" value="1"/>
</dbReference>
<dbReference type="InterPro" id="IPR033469">
    <property type="entry name" value="CYTH-like_dom_sf"/>
</dbReference>
<dbReference type="AlphaFoldDB" id="A0A1Y0D3H0"/>
<dbReference type="GO" id="GO:0046872">
    <property type="term" value="F:metal ion binding"/>
    <property type="evidence" value="ECO:0007669"/>
    <property type="project" value="TreeGrafter"/>
</dbReference>
<keyword evidence="3" id="KW-1185">Reference proteome</keyword>
<evidence type="ECO:0000313" key="3">
    <source>
        <dbReference type="Proteomes" id="UP000243937"/>
    </source>
</evidence>
<dbReference type="PROSITE" id="PS51707">
    <property type="entry name" value="CYTH"/>
    <property type="match status" value="1"/>
</dbReference>
<protein>
    <recommendedName>
        <fullName evidence="1">CYTH domain-containing protein</fullName>
    </recommendedName>
</protein>
<feature type="domain" description="CYTH" evidence="1">
    <location>
        <begin position="2"/>
        <end position="202"/>
    </location>
</feature>
<dbReference type="Proteomes" id="UP000243937">
    <property type="component" value="Chromosome"/>
</dbReference>
<dbReference type="Pfam" id="PF01928">
    <property type="entry name" value="CYTH"/>
    <property type="match status" value="1"/>
</dbReference>
<accession>A0A1Y0D3H0</accession>
<dbReference type="SMART" id="SM01118">
    <property type="entry name" value="CYTH"/>
    <property type="match status" value="1"/>
</dbReference>
<name>A0A1Y0D3H0_9GAMM</name>
<dbReference type="InterPro" id="IPR023577">
    <property type="entry name" value="CYTH_domain"/>
</dbReference>
<dbReference type="PANTHER" id="PTHR39569:SF1">
    <property type="entry name" value="INORGANIC TRIPHOSPHATASE"/>
    <property type="match status" value="1"/>
</dbReference>
<dbReference type="PANTHER" id="PTHR39569">
    <property type="entry name" value="INORGANIC TRIPHOSPHATASE"/>
    <property type="match status" value="1"/>
</dbReference>
<dbReference type="InterPro" id="IPR039013">
    <property type="entry name" value="YgiF"/>
</dbReference>
<proteinExistence type="predicted"/>
<dbReference type="GO" id="GO:0050355">
    <property type="term" value="F:inorganic triphosphate phosphatase activity"/>
    <property type="evidence" value="ECO:0007669"/>
    <property type="project" value="InterPro"/>
</dbReference>
<organism evidence="2 3">
    <name type="scientific">Oceanisphaera profunda</name>
    <dbReference type="NCBI Taxonomy" id="1416627"/>
    <lineage>
        <taxon>Bacteria</taxon>
        <taxon>Pseudomonadati</taxon>
        <taxon>Pseudomonadota</taxon>
        <taxon>Gammaproteobacteria</taxon>
        <taxon>Aeromonadales</taxon>
        <taxon>Aeromonadaceae</taxon>
        <taxon>Oceanisphaera</taxon>
    </lineage>
</organism>
<evidence type="ECO:0000313" key="2">
    <source>
        <dbReference type="EMBL" id="ART82073.1"/>
    </source>
</evidence>
<gene>
    <name evidence="2" type="ORF">CBP31_05085</name>
</gene>
<reference evidence="2 3" key="1">
    <citation type="journal article" date="2014" name="Int. J. Syst. Evol. Microbiol.">
        <title>Oceanisphaera profunda sp. nov., a marine bacterium isolated from deep-sea sediment, and emended description of the genus Oceanisphaera.</title>
        <authorList>
            <person name="Xu Z."/>
            <person name="Zhang X.Y."/>
            <person name="Su H.N."/>
            <person name="Yu Z.C."/>
            <person name="Liu C."/>
            <person name="Li H."/>
            <person name="Chen X.L."/>
            <person name="Song X.Y."/>
            <person name="Xie B.B."/>
            <person name="Qin Q.L."/>
            <person name="Zhou B.C."/>
            <person name="Shi M."/>
            <person name="Huang Y."/>
            <person name="Zhang Y.Z."/>
        </authorList>
    </citation>
    <scope>NUCLEOTIDE SEQUENCE [LARGE SCALE GENOMIC DNA]</scope>
    <source>
        <strain evidence="2 3">SM1222</strain>
    </source>
</reference>
<dbReference type="EMBL" id="CP021377">
    <property type="protein sequence ID" value="ART82073.1"/>
    <property type="molecule type" value="Genomic_DNA"/>
</dbReference>
<dbReference type="Gene3D" id="2.40.320.10">
    <property type="entry name" value="Hypothetical Protein Pfu-838710-001"/>
    <property type="match status" value="1"/>
</dbReference>
<dbReference type="OrthoDB" id="3034217at2"/>
<sequence>MNTEIELKFLVSPALVSRLPALLARHEICQHDQKTLANTYFDTPSLALGRMKAGLRIRNQNGKLEQTVKLAGSQVGGLHQRPEYNVDLAEPQPDLALFPAHIWPADFVLAQVQADLQPLFSTDFLRQRWVVKFNETEIELAFDTGEVRAGKEQDPIQELELELVNGEVADMFAFAELLLHEGGLRLYAVSKAQRGYCLAGLSAGPQLQALTLVAGTALLETVLPETEQDKRALLSRLAQGVEHWQHHEQGALSSTDQKDDWLGQVRIGVALVEQSLVSLNKKAPESAQVAWLEELTWLQAQLQTEKLSDELFYSPRYGRLLLQLTHYLYAEGGH</sequence>
<dbReference type="CDD" id="cd07756">
    <property type="entry name" value="CYTH-like_Pase_CHAD"/>
    <property type="match status" value="1"/>
</dbReference>
<dbReference type="KEGG" id="opf:CBP31_05085"/>